<dbReference type="FunFam" id="3.30.160.60:FF:000452">
    <property type="entry name" value="Transcription factor Ovo-like 2"/>
    <property type="match status" value="1"/>
</dbReference>
<evidence type="ECO:0000313" key="10">
    <source>
        <dbReference type="EMBL" id="KAK2149079.1"/>
    </source>
</evidence>
<keyword evidence="11" id="KW-1185">Reference proteome</keyword>
<dbReference type="InterPro" id="IPR027756">
    <property type="entry name" value="Ovo-like"/>
</dbReference>
<dbReference type="InterPro" id="IPR013087">
    <property type="entry name" value="Znf_C2H2_type"/>
</dbReference>
<evidence type="ECO:0000256" key="8">
    <source>
        <dbReference type="SAM" id="MobiDB-lite"/>
    </source>
</evidence>
<dbReference type="PANTHER" id="PTHR10032:SF271">
    <property type="entry name" value="RH12261P-RELATED"/>
    <property type="match status" value="1"/>
</dbReference>
<keyword evidence="6" id="KW-0539">Nucleus</keyword>
<proteinExistence type="predicted"/>
<accession>A0AAD9MZU0</accession>
<organism evidence="10 11">
    <name type="scientific">Paralvinella palmiformis</name>
    <dbReference type="NCBI Taxonomy" id="53620"/>
    <lineage>
        <taxon>Eukaryota</taxon>
        <taxon>Metazoa</taxon>
        <taxon>Spiralia</taxon>
        <taxon>Lophotrochozoa</taxon>
        <taxon>Annelida</taxon>
        <taxon>Polychaeta</taxon>
        <taxon>Sedentaria</taxon>
        <taxon>Canalipalpata</taxon>
        <taxon>Terebellida</taxon>
        <taxon>Terebelliformia</taxon>
        <taxon>Alvinellidae</taxon>
        <taxon>Paralvinella</taxon>
    </lineage>
</organism>
<dbReference type="SMART" id="SM00355">
    <property type="entry name" value="ZnF_C2H2"/>
    <property type="match status" value="4"/>
</dbReference>
<dbReference type="GO" id="GO:0005634">
    <property type="term" value="C:nucleus"/>
    <property type="evidence" value="ECO:0007669"/>
    <property type="project" value="UniProtKB-SubCell"/>
</dbReference>
<dbReference type="AlphaFoldDB" id="A0AAD9MZU0"/>
<gene>
    <name evidence="10" type="ORF">LSH36_469g02087</name>
</gene>
<dbReference type="InterPro" id="IPR036236">
    <property type="entry name" value="Znf_C2H2_sf"/>
</dbReference>
<dbReference type="Gene3D" id="3.30.160.60">
    <property type="entry name" value="Classic Zinc Finger"/>
    <property type="match status" value="2"/>
</dbReference>
<evidence type="ECO:0000259" key="9">
    <source>
        <dbReference type="PROSITE" id="PS50157"/>
    </source>
</evidence>
<feature type="domain" description="C2H2-type" evidence="9">
    <location>
        <begin position="253"/>
        <end position="280"/>
    </location>
</feature>
<dbReference type="GO" id="GO:0000981">
    <property type="term" value="F:DNA-binding transcription factor activity, RNA polymerase II-specific"/>
    <property type="evidence" value="ECO:0007669"/>
    <property type="project" value="TreeGrafter"/>
</dbReference>
<dbReference type="Pfam" id="PF00096">
    <property type="entry name" value="zf-C2H2"/>
    <property type="match status" value="2"/>
</dbReference>
<dbReference type="PANTHER" id="PTHR10032">
    <property type="entry name" value="ZINC FINGER PROTEIN WITH KRAB AND SCAN DOMAINS"/>
    <property type="match status" value="1"/>
</dbReference>
<protein>
    <recommendedName>
        <fullName evidence="9">C2H2-type domain-containing protein</fullName>
    </recommendedName>
</protein>
<sequence>MLSFAEGQKENSDPFSVRRLTEKTPIQTTKIRSRPSIFGSVEALAETSRRPPSFESPIPTSFYPSPLTPTYLGGHIPIGAGFGTHSLFLQPSFHAPLTSSSFGALTRATLVTSPITTPTTTLMMKQSEMLLGQLTPPPTPVFNVTAAKPLVVSTAPSMTSPPTFSISPFSGKPRSVPLSPAMIRAPTPVEVVNGGFGIKNPLLGSNIAKEKPIQELGEQTPDNKFLCKVCKKVFPLQRLLNRHVKCHSDIKRYLCTFCGKGFNDTFDLKRHTRTHTGVRPYKCQMCDKAFTQRCSLESHSRKVHSVQLSFAYKQRRSKMYVCEDCGHVTEDPENHYVHLRDNHPHSPALMKCYDKRQFKFKDDKLPIQMGVLSDNTNSNR</sequence>
<dbReference type="SUPFAM" id="SSF57667">
    <property type="entry name" value="beta-beta-alpha zinc fingers"/>
    <property type="match status" value="2"/>
</dbReference>
<keyword evidence="4 7" id="KW-0863">Zinc-finger</keyword>
<reference evidence="10" key="1">
    <citation type="journal article" date="2023" name="Mol. Biol. Evol.">
        <title>Third-Generation Sequencing Reveals the Adaptive Role of the Epigenome in Three Deep-Sea Polychaetes.</title>
        <authorList>
            <person name="Perez M."/>
            <person name="Aroh O."/>
            <person name="Sun Y."/>
            <person name="Lan Y."/>
            <person name="Juniper S.K."/>
            <person name="Young C.R."/>
            <person name="Angers B."/>
            <person name="Qian P.Y."/>
        </authorList>
    </citation>
    <scope>NUCLEOTIDE SEQUENCE</scope>
    <source>
        <strain evidence="10">P08H-3</strain>
    </source>
</reference>
<feature type="domain" description="C2H2-type" evidence="9">
    <location>
        <begin position="281"/>
        <end position="309"/>
    </location>
</feature>
<comment type="caution">
    <text evidence="10">The sequence shown here is derived from an EMBL/GenBank/DDBJ whole genome shotgun (WGS) entry which is preliminary data.</text>
</comment>
<dbReference type="PROSITE" id="PS00028">
    <property type="entry name" value="ZINC_FINGER_C2H2_1"/>
    <property type="match status" value="3"/>
</dbReference>
<dbReference type="GO" id="GO:0008270">
    <property type="term" value="F:zinc ion binding"/>
    <property type="evidence" value="ECO:0007669"/>
    <property type="project" value="UniProtKB-KW"/>
</dbReference>
<dbReference type="GO" id="GO:0003006">
    <property type="term" value="P:developmental process involved in reproduction"/>
    <property type="evidence" value="ECO:0007669"/>
    <property type="project" value="UniProtKB-ARBA"/>
</dbReference>
<dbReference type="GO" id="GO:0009913">
    <property type="term" value="P:epidermal cell differentiation"/>
    <property type="evidence" value="ECO:0007669"/>
    <property type="project" value="TreeGrafter"/>
</dbReference>
<comment type="subcellular location">
    <subcellularLocation>
        <location evidence="1">Nucleus</location>
    </subcellularLocation>
</comment>
<dbReference type="GO" id="GO:0000978">
    <property type="term" value="F:RNA polymerase II cis-regulatory region sequence-specific DNA binding"/>
    <property type="evidence" value="ECO:0007669"/>
    <property type="project" value="TreeGrafter"/>
</dbReference>
<evidence type="ECO:0000256" key="4">
    <source>
        <dbReference type="ARBA" id="ARBA00022771"/>
    </source>
</evidence>
<dbReference type="GO" id="GO:0048731">
    <property type="term" value="P:system development"/>
    <property type="evidence" value="ECO:0007669"/>
    <property type="project" value="UniProtKB-ARBA"/>
</dbReference>
<feature type="region of interest" description="Disordered" evidence="8">
    <location>
        <begin position="1"/>
        <end position="26"/>
    </location>
</feature>
<dbReference type="PROSITE" id="PS50157">
    <property type="entry name" value="ZINC_FINGER_C2H2_2"/>
    <property type="match status" value="3"/>
</dbReference>
<evidence type="ECO:0000256" key="3">
    <source>
        <dbReference type="ARBA" id="ARBA00022737"/>
    </source>
</evidence>
<evidence type="ECO:0000256" key="2">
    <source>
        <dbReference type="ARBA" id="ARBA00022723"/>
    </source>
</evidence>
<evidence type="ECO:0000256" key="7">
    <source>
        <dbReference type="PROSITE-ProRule" id="PRU00042"/>
    </source>
</evidence>
<evidence type="ECO:0000256" key="5">
    <source>
        <dbReference type="ARBA" id="ARBA00022833"/>
    </source>
</evidence>
<name>A0AAD9MZU0_9ANNE</name>
<keyword evidence="5" id="KW-0862">Zinc</keyword>
<dbReference type="Proteomes" id="UP001208570">
    <property type="component" value="Unassembled WGS sequence"/>
</dbReference>
<dbReference type="EMBL" id="JAODUP010000469">
    <property type="protein sequence ID" value="KAK2149079.1"/>
    <property type="molecule type" value="Genomic_DNA"/>
</dbReference>
<evidence type="ECO:0000256" key="6">
    <source>
        <dbReference type="ARBA" id="ARBA00023242"/>
    </source>
</evidence>
<keyword evidence="2" id="KW-0479">Metal-binding</keyword>
<evidence type="ECO:0000256" key="1">
    <source>
        <dbReference type="ARBA" id="ARBA00004123"/>
    </source>
</evidence>
<keyword evidence="3" id="KW-0677">Repeat</keyword>
<dbReference type="GO" id="GO:0009887">
    <property type="term" value="P:animal organ morphogenesis"/>
    <property type="evidence" value="ECO:0007669"/>
    <property type="project" value="UniProtKB-ARBA"/>
</dbReference>
<evidence type="ECO:0000313" key="11">
    <source>
        <dbReference type="Proteomes" id="UP001208570"/>
    </source>
</evidence>
<dbReference type="FunFam" id="3.30.160.60:FF:000246">
    <property type="entry name" value="Transcription factor Ovo-like 2"/>
    <property type="match status" value="1"/>
</dbReference>
<feature type="domain" description="C2H2-type" evidence="9">
    <location>
        <begin position="225"/>
        <end position="252"/>
    </location>
</feature>